<gene>
    <name evidence="3" type="ORF">H1191_12095</name>
</gene>
<name>A0A7W2A8W8_9BACL</name>
<dbReference type="RefSeq" id="WP_181752297.1">
    <property type="nucleotide sequence ID" value="NZ_JACEIQ010000012.1"/>
</dbReference>
<dbReference type="Gene3D" id="3.90.1200.10">
    <property type="match status" value="1"/>
</dbReference>
<dbReference type="Pfam" id="PF01636">
    <property type="entry name" value="APH"/>
    <property type="match status" value="1"/>
</dbReference>
<dbReference type="InterPro" id="IPR011009">
    <property type="entry name" value="Kinase-like_dom_sf"/>
</dbReference>
<dbReference type="InterPro" id="IPR002575">
    <property type="entry name" value="Aminoglycoside_PTrfase"/>
</dbReference>
<comment type="caution">
    <text evidence="3">The sequence shown here is derived from an EMBL/GenBank/DDBJ whole genome shotgun (WGS) entry which is preliminary data.</text>
</comment>
<dbReference type="AlphaFoldDB" id="A0A7W2A8W8"/>
<dbReference type="SUPFAM" id="SSF56112">
    <property type="entry name" value="Protein kinase-like (PK-like)"/>
    <property type="match status" value="1"/>
</dbReference>
<accession>A0A7W2A8W8</accession>
<evidence type="ECO:0000313" key="3">
    <source>
        <dbReference type="EMBL" id="MBA4495050.1"/>
    </source>
</evidence>
<organism evidence="3 4">
    <name type="scientific">Paenactinomyces guangxiensis</name>
    <dbReference type="NCBI Taxonomy" id="1490290"/>
    <lineage>
        <taxon>Bacteria</taxon>
        <taxon>Bacillati</taxon>
        <taxon>Bacillota</taxon>
        <taxon>Bacilli</taxon>
        <taxon>Bacillales</taxon>
        <taxon>Thermoactinomycetaceae</taxon>
        <taxon>Paenactinomyces</taxon>
    </lineage>
</organism>
<keyword evidence="3" id="KW-0808">Transferase</keyword>
<proteinExistence type="inferred from homology"/>
<dbReference type="Gene3D" id="3.30.200.20">
    <property type="entry name" value="Phosphorylase Kinase, domain 1"/>
    <property type="match status" value="1"/>
</dbReference>
<dbReference type="InterPro" id="IPR050249">
    <property type="entry name" value="Pseudomonas-type_ThrB"/>
</dbReference>
<dbReference type="EMBL" id="JACEIQ010000012">
    <property type="protein sequence ID" value="MBA4495050.1"/>
    <property type="molecule type" value="Genomic_DNA"/>
</dbReference>
<protein>
    <submittedName>
        <fullName evidence="3">Phosphotransferase</fullName>
    </submittedName>
</protein>
<sequence>MMRLRTMVLGLALDSVAQDLIQFWEHSENTLQVWRASSNFVYKFKHNDAMYFLRFTHEQERSIQQITAELDFMQYLHLHHYPTVMPILSKNGNLVEALHTSHGTYYAVVFNQAKGVSLDIQKVSEMQFEKWGKSLATLHHLSKTFKPLHLDTMRKSWKDALQSIESVLRDHPQETEAIDELKRIKKWLHTLPTTEENYGLIHYDFELDNIFWNERTAQFNVIDFDDSMYHWYVMDIILALRDLKELEKEKAEIYFQAFLRGYHSIMTLDESLIDQMPRFERVSNLYRFSRILHSLQDRNISNEPSWMDNLRSHLSRVRDELRVGFQQPW</sequence>
<evidence type="ECO:0000259" key="2">
    <source>
        <dbReference type="Pfam" id="PF01636"/>
    </source>
</evidence>
<keyword evidence="4" id="KW-1185">Reference proteome</keyword>
<dbReference type="GO" id="GO:0019202">
    <property type="term" value="F:amino acid kinase activity"/>
    <property type="evidence" value="ECO:0007669"/>
    <property type="project" value="TreeGrafter"/>
</dbReference>
<dbReference type="PANTHER" id="PTHR21064:SF6">
    <property type="entry name" value="AMINOGLYCOSIDE PHOSPHOTRANSFERASE DOMAIN-CONTAINING PROTEIN"/>
    <property type="match status" value="1"/>
</dbReference>
<evidence type="ECO:0000256" key="1">
    <source>
        <dbReference type="ARBA" id="ARBA00038240"/>
    </source>
</evidence>
<dbReference type="PANTHER" id="PTHR21064">
    <property type="entry name" value="AMINOGLYCOSIDE PHOSPHOTRANSFERASE DOMAIN-CONTAINING PROTEIN-RELATED"/>
    <property type="match status" value="1"/>
</dbReference>
<comment type="similarity">
    <text evidence="1">Belongs to the pseudomonas-type ThrB family.</text>
</comment>
<reference evidence="3 4" key="1">
    <citation type="submission" date="2020-07" db="EMBL/GenBank/DDBJ databases">
        <authorList>
            <person name="Feng H."/>
        </authorList>
    </citation>
    <scope>NUCLEOTIDE SEQUENCE [LARGE SCALE GENOMIC DNA]</scope>
    <source>
        <strain evidence="4">s-10</strain>
    </source>
</reference>
<dbReference type="Proteomes" id="UP000535491">
    <property type="component" value="Unassembled WGS sequence"/>
</dbReference>
<evidence type="ECO:0000313" key="4">
    <source>
        <dbReference type="Proteomes" id="UP000535491"/>
    </source>
</evidence>
<feature type="domain" description="Aminoglycoside phosphotransferase" evidence="2">
    <location>
        <begin position="37"/>
        <end position="264"/>
    </location>
</feature>